<evidence type="ECO:0000313" key="2">
    <source>
        <dbReference type="EMBL" id="KAL1374735.1"/>
    </source>
</evidence>
<reference evidence="2 3" key="1">
    <citation type="submission" date="2024-05" db="EMBL/GenBank/DDBJ databases">
        <title>Culex pipiens pipiens assembly and annotation.</title>
        <authorList>
            <person name="Alout H."/>
            <person name="Durand T."/>
        </authorList>
    </citation>
    <scope>NUCLEOTIDE SEQUENCE [LARGE SCALE GENOMIC DNA]</scope>
    <source>
        <strain evidence="2">HA-2024</strain>
        <tissue evidence="2">Whole body</tissue>
    </source>
</reference>
<dbReference type="EMBL" id="JBEHCU010013075">
    <property type="protein sequence ID" value="KAL1374735.1"/>
    <property type="molecule type" value="Genomic_DNA"/>
</dbReference>
<organism evidence="2 3">
    <name type="scientific">Culex pipiens pipiens</name>
    <name type="common">Northern house mosquito</name>
    <dbReference type="NCBI Taxonomy" id="38569"/>
    <lineage>
        <taxon>Eukaryota</taxon>
        <taxon>Metazoa</taxon>
        <taxon>Ecdysozoa</taxon>
        <taxon>Arthropoda</taxon>
        <taxon>Hexapoda</taxon>
        <taxon>Insecta</taxon>
        <taxon>Pterygota</taxon>
        <taxon>Neoptera</taxon>
        <taxon>Endopterygota</taxon>
        <taxon>Diptera</taxon>
        <taxon>Nematocera</taxon>
        <taxon>Culicoidea</taxon>
        <taxon>Culicidae</taxon>
        <taxon>Culicinae</taxon>
        <taxon>Culicini</taxon>
        <taxon>Culex</taxon>
        <taxon>Culex</taxon>
    </lineage>
</organism>
<gene>
    <name evidence="2" type="ORF">pipiens_017909</name>
</gene>
<sequence>MDELARNGSAHQNSNPNLPATMAEVYCFCFKRTRHASHPLPHKKHSRRYPHHYQHQHPPKSSACYYTTSKAAAAAEVYSSSSGGSQLTSSSSSSSFSNVVYRDDSQVESASAASGTAAVNRTRLQEIVMEGLGLSAIPDVRAGFDC</sequence>
<dbReference type="Proteomes" id="UP001562425">
    <property type="component" value="Unassembled WGS sequence"/>
</dbReference>
<evidence type="ECO:0000256" key="1">
    <source>
        <dbReference type="SAM" id="MobiDB-lite"/>
    </source>
</evidence>
<proteinExistence type="predicted"/>
<feature type="compositionally biased region" description="Basic residues" evidence="1">
    <location>
        <begin position="38"/>
        <end position="58"/>
    </location>
</feature>
<protein>
    <submittedName>
        <fullName evidence="2">Uncharacterized protein</fullName>
    </submittedName>
</protein>
<name>A0ABD1CEC3_CULPP</name>
<comment type="caution">
    <text evidence="2">The sequence shown here is derived from an EMBL/GenBank/DDBJ whole genome shotgun (WGS) entry which is preliminary data.</text>
</comment>
<keyword evidence="3" id="KW-1185">Reference proteome</keyword>
<feature type="region of interest" description="Disordered" evidence="1">
    <location>
        <begin position="38"/>
        <end position="62"/>
    </location>
</feature>
<accession>A0ABD1CEC3</accession>
<dbReference type="AlphaFoldDB" id="A0ABD1CEC3"/>
<evidence type="ECO:0000313" key="3">
    <source>
        <dbReference type="Proteomes" id="UP001562425"/>
    </source>
</evidence>